<dbReference type="RefSeq" id="WP_312032381.1">
    <property type="nucleotide sequence ID" value="NZ_CP051151.1"/>
</dbReference>
<dbReference type="Pfam" id="PF00497">
    <property type="entry name" value="SBP_bac_3"/>
    <property type="match status" value="1"/>
</dbReference>
<feature type="chain" id="PRO_5029909795" evidence="2">
    <location>
        <begin position="21"/>
        <end position="274"/>
    </location>
</feature>
<evidence type="ECO:0000313" key="5">
    <source>
        <dbReference type="Proteomes" id="UP000512167"/>
    </source>
</evidence>
<accession>A0A7L6N359</accession>
<dbReference type="PANTHER" id="PTHR35936">
    <property type="entry name" value="MEMBRANE-BOUND LYTIC MUREIN TRANSGLYCOSYLASE F"/>
    <property type="match status" value="1"/>
</dbReference>
<dbReference type="InterPro" id="IPR001638">
    <property type="entry name" value="Solute-binding_3/MltF_N"/>
</dbReference>
<dbReference type="SUPFAM" id="SSF53850">
    <property type="entry name" value="Periplasmic binding protein-like II"/>
    <property type="match status" value="1"/>
</dbReference>
<keyword evidence="5" id="KW-1185">Reference proteome</keyword>
<protein>
    <submittedName>
        <fullName evidence="4">Transporter substrate-binding domain-containing protein</fullName>
    </submittedName>
</protein>
<name>A0A7L6N359_9MOLU</name>
<evidence type="ECO:0000256" key="1">
    <source>
        <dbReference type="ARBA" id="ARBA00022729"/>
    </source>
</evidence>
<dbReference type="PROSITE" id="PS51257">
    <property type="entry name" value="PROKAR_LIPOPROTEIN"/>
    <property type="match status" value="1"/>
</dbReference>
<feature type="signal peptide" evidence="2">
    <location>
        <begin position="1"/>
        <end position="20"/>
    </location>
</feature>
<dbReference type="KEGG" id="tbk:HF295_03055"/>
<dbReference type="SMART" id="SM00062">
    <property type="entry name" value="PBPb"/>
    <property type="match status" value="1"/>
</dbReference>
<evidence type="ECO:0000313" key="4">
    <source>
        <dbReference type="EMBL" id="QLY39892.1"/>
    </source>
</evidence>
<feature type="domain" description="Solute-binding protein family 3/N-terminal" evidence="3">
    <location>
        <begin position="30"/>
        <end position="270"/>
    </location>
</feature>
<sequence>MKRVLLLALATLLSIGFVSCQSEEENERDTLVVGMEAAYAPFNWTLYEGNQYEEAYPLEGTNNYVDGYDVQIAILIAQALDMDLIIKSVEWDGLIPSLNNTKEIDLIIAGMSPTASRAQTVNFTDEYYSSTHVIVLRADSPYVNATSINDFDGALMVGQLSTIYDDLIDQMPGINHEDPLADVPTIITGINSGIYDGTILELPVAMAATESNPNLTYLEFEQGQGFNVSYEDKAVSIALRQDDAELLSQINEILSNISNETRESLMLDAIERQP</sequence>
<dbReference type="Gene3D" id="3.40.190.10">
    <property type="entry name" value="Periplasmic binding protein-like II"/>
    <property type="match status" value="2"/>
</dbReference>
<reference evidence="4 5" key="1">
    <citation type="submission" date="2020-04" db="EMBL/GenBank/DDBJ databases">
        <authorList>
            <person name="Zheng R.K."/>
            <person name="Sun C.M."/>
        </authorList>
    </citation>
    <scope>NUCLEOTIDE SEQUENCE [LARGE SCALE GENOMIC DNA]</scope>
    <source>
        <strain evidence="5">zrk29</strain>
    </source>
</reference>
<dbReference type="PANTHER" id="PTHR35936:SF17">
    <property type="entry name" value="ARGININE-BINDING EXTRACELLULAR PROTEIN ARTP"/>
    <property type="match status" value="1"/>
</dbReference>
<organism evidence="4 5">
    <name type="scientific">Hujiaoplasma nucleasis</name>
    <dbReference type="NCBI Taxonomy" id="2725268"/>
    <lineage>
        <taxon>Bacteria</taxon>
        <taxon>Bacillati</taxon>
        <taxon>Mycoplasmatota</taxon>
        <taxon>Mollicutes</taxon>
        <taxon>Candidatus Izemoplasmatales</taxon>
        <taxon>Hujiaoplasmataceae</taxon>
        <taxon>Hujiaoplasma</taxon>
    </lineage>
</organism>
<dbReference type="AlphaFoldDB" id="A0A7L6N359"/>
<dbReference type="Proteomes" id="UP000512167">
    <property type="component" value="Chromosome"/>
</dbReference>
<dbReference type="EMBL" id="CP051151">
    <property type="protein sequence ID" value="QLY39892.1"/>
    <property type="molecule type" value="Genomic_DNA"/>
</dbReference>
<evidence type="ECO:0000259" key="3">
    <source>
        <dbReference type="SMART" id="SM00062"/>
    </source>
</evidence>
<gene>
    <name evidence="4" type="ORF">HF295_03055</name>
</gene>
<proteinExistence type="predicted"/>
<keyword evidence="1 2" id="KW-0732">Signal</keyword>
<evidence type="ECO:0000256" key="2">
    <source>
        <dbReference type="SAM" id="SignalP"/>
    </source>
</evidence>